<evidence type="ECO:0000313" key="3">
    <source>
        <dbReference type="EMBL" id="GAU99319.1"/>
    </source>
</evidence>
<gene>
    <name evidence="3" type="primary">RvY_10343-1</name>
    <name evidence="3" type="synonym">RvY_10343.1</name>
    <name evidence="3" type="ORF">RvY_10343</name>
</gene>
<keyword evidence="4" id="KW-1185">Reference proteome</keyword>
<feature type="chain" id="PRO_5008898277" description="Glycine zipper domain-containing protein" evidence="2">
    <location>
        <begin position="23"/>
        <end position="198"/>
    </location>
</feature>
<protein>
    <recommendedName>
        <fullName evidence="5">Glycine zipper domain-containing protein</fullName>
    </recommendedName>
</protein>
<feature type="signal peptide" evidence="2">
    <location>
        <begin position="1"/>
        <end position="22"/>
    </location>
</feature>
<name>A0A1D1VCG1_RAMVA</name>
<keyword evidence="2" id="KW-0732">Signal</keyword>
<dbReference type="Proteomes" id="UP000186922">
    <property type="component" value="Unassembled WGS sequence"/>
</dbReference>
<feature type="compositionally biased region" description="Basic and acidic residues" evidence="1">
    <location>
        <begin position="94"/>
        <end position="104"/>
    </location>
</feature>
<evidence type="ECO:0008006" key="5">
    <source>
        <dbReference type="Google" id="ProtNLM"/>
    </source>
</evidence>
<dbReference type="EMBL" id="BDGG01000005">
    <property type="protein sequence ID" value="GAU99319.1"/>
    <property type="molecule type" value="Genomic_DNA"/>
</dbReference>
<evidence type="ECO:0000256" key="2">
    <source>
        <dbReference type="SAM" id="SignalP"/>
    </source>
</evidence>
<dbReference type="AlphaFoldDB" id="A0A1D1VCG1"/>
<evidence type="ECO:0000256" key="1">
    <source>
        <dbReference type="SAM" id="MobiDB-lite"/>
    </source>
</evidence>
<organism evidence="3 4">
    <name type="scientific">Ramazzottius varieornatus</name>
    <name type="common">Water bear</name>
    <name type="synonym">Tardigrade</name>
    <dbReference type="NCBI Taxonomy" id="947166"/>
    <lineage>
        <taxon>Eukaryota</taxon>
        <taxon>Metazoa</taxon>
        <taxon>Ecdysozoa</taxon>
        <taxon>Tardigrada</taxon>
        <taxon>Eutardigrada</taxon>
        <taxon>Parachela</taxon>
        <taxon>Hypsibioidea</taxon>
        <taxon>Ramazzottiidae</taxon>
        <taxon>Ramazzottius</taxon>
    </lineage>
</organism>
<evidence type="ECO:0000313" key="4">
    <source>
        <dbReference type="Proteomes" id="UP000186922"/>
    </source>
</evidence>
<reference evidence="3 4" key="1">
    <citation type="journal article" date="2016" name="Nat. Commun.">
        <title>Extremotolerant tardigrade genome and improved radiotolerance of human cultured cells by tardigrade-unique protein.</title>
        <authorList>
            <person name="Hashimoto T."/>
            <person name="Horikawa D.D."/>
            <person name="Saito Y."/>
            <person name="Kuwahara H."/>
            <person name="Kozuka-Hata H."/>
            <person name="Shin-I T."/>
            <person name="Minakuchi Y."/>
            <person name="Ohishi K."/>
            <person name="Motoyama A."/>
            <person name="Aizu T."/>
            <person name="Enomoto A."/>
            <person name="Kondo K."/>
            <person name="Tanaka S."/>
            <person name="Hara Y."/>
            <person name="Koshikawa S."/>
            <person name="Sagara H."/>
            <person name="Miura T."/>
            <person name="Yokobori S."/>
            <person name="Miyagawa K."/>
            <person name="Suzuki Y."/>
            <person name="Kubo T."/>
            <person name="Oyama M."/>
            <person name="Kohara Y."/>
            <person name="Fujiyama A."/>
            <person name="Arakawa K."/>
            <person name="Katayama T."/>
            <person name="Toyoda A."/>
            <person name="Kunieda T."/>
        </authorList>
    </citation>
    <scope>NUCLEOTIDE SEQUENCE [LARGE SCALE GENOMIC DNA]</scope>
    <source>
        <strain evidence="3 4">YOKOZUNA-1</strain>
    </source>
</reference>
<accession>A0A1D1VCG1</accession>
<comment type="caution">
    <text evidence="3">The sequence shown here is derived from an EMBL/GenBank/DDBJ whole genome shotgun (WGS) entry which is preliminary data.</text>
</comment>
<sequence>MASIRVIVASLSFYLICYYVAAEMNSTMADTEQAAADHQQAVLNDTLQKVADAQTNPRLKREANVSAADTEQAAADHQQATLNNTLQKVVDAQTEQRVKREGAENKTGAATGPLAGKAAGGHTLSEAAAGVALGHQAHKAGEKSRVKRSGPGKKTVALTGAVAGAAAGGPLGAVAGGALGYVAGHKLHGIGKDKTRTV</sequence>
<feature type="region of interest" description="Disordered" evidence="1">
    <location>
        <begin position="91"/>
        <end position="120"/>
    </location>
</feature>
<proteinExistence type="predicted"/>